<evidence type="ECO:0000313" key="1">
    <source>
        <dbReference type="EMBL" id="UPL02374.1"/>
    </source>
</evidence>
<reference evidence="1" key="1">
    <citation type="submission" date="2021-11" db="EMBL/GenBank/DDBJ databases">
        <title>Fusarium solani-melongenae Genome sequencing and assembly.</title>
        <authorList>
            <person name="Xie S."/>
            <person name="Huang L."/>
            <person name="Zhang X."/>
        </authorList>
    </citation>
    <scope>NUCLEOTIDE SEQUENCE</scope>
    <source>
        <strain evidence="1">CRI 24-3</strain>
    </source>
</reference>
<protein>
    <submittedName>
        <fullName evidence="1">Uncharacterized protein</fullName>
    </submittedName>
</protein>
<organism evidence="1 2">
    <name type="scientific">Fusarium solani subsp. cucurbitae</name>
    <name type="common">Neocosmosporum cucurbitae</name>
    <dbReference type="NCBI Taxonomy" id="2747967"/>
    <lineage>
        <taxon>Eukaryota</taxon>
        <taxon>Fungi</taxon>
        <taxon>Dikarya</taxon>
        <taxon>Ascomycota</taxon>
        <taxon>Pezizomycotina</taxon>
        <taxon>Sordariomycetes</taxon>
        <taxon>Hypocreomycetidae</taxon>
        <taxon>Hypocreales</taxon>
        <taxon>Nectriaceae</taxon>
        <taxon>Fusarium</taxon>
        <taxon>Fusarium solani species complex</taxon>
    </lineage>
</organism>
<dbReference type="EMBL" id="CP090039">
    <property type="protein sequence ID" value="UPL02374.1"/>
    <property type="molecule type" value="Genomic_DNA"/>
</dbReference>
<evidence type="ECO:0000313" key="2">
    <source>
        <dbReference type="Proteomes" id="UP000830768"/>
    </source>
</evidence>
<name>A0ACD3ZMR2_FUSSC</name>
<dbReference type="Proteomes" id="UP000830768">
    <property type="component" value="Chromosome 11"/>
</dbReference>
<accession>A0ACD3ZMR2</accession>
<keyword evidence="2" id="KW-1185">Reference proteome</keyword>
<proteinExistence type="predicted"/>
<sequence length="615" mass="68527">MASFISYLIFLPLLLQSFFTSVAASGHWKQTKEFDLKITWDDYAPDGFSRKMLLVNGQSPGPVLEIDQDDWVVVRVHNYSPENITIHYHGIEMKGTPWSDGVPGVTQLPIEPGCSFTYKFQATQHGSYWYHSHFKGQIEDGLYGPIVIHPRRNDPNPFHLISDDYETVCALEEAEKRVKPIVIADFVHLTSNEKWDMTLAAGVEDSCYDSILFNGKGRVECIPKEEVEANLNPVQKAYLGAVPNGAMTDKACLPAAALLALGGGGGNESALLPGTFSGCKETKGQIEVIKVSNKHHKSAKWVAFDIVGAINFVTGVFSIDGHELWVYAMDGSYIEPQKVQAITVTNGDRYSVFVKIEKSGNFKMRFNANSAPQLITGHAILSVDGYGEAQEAEAYINLVGLPVSKDVVFFEQNKAYPFPPDPISPTADVTFNLSMKIDGATYLWALNDTRLMSDDLDVQKPTLFNPMPYVNNNVTISTKLNQWVDLVFVASMVPQPPHPIHKHGTKMYQIGSGTGVFRWSSVEEAMKEIPDQFNIVNPPRRDAFTSLPAEKDVTWVVVRYHASNPGPWLLHCHINNHMVGGMMMVIQDGVDHWPTVPEEYAPGRQGTRGKKWHHY</sequence>
<gene>
    <name evidence="1" type="ORF">LCI18_013308</name>
</gene>